<dbReference type="InterPro" id="IPR006447">
    <property type="entry name" value="Myb_dom_plants"/>
</dbReference>
<keyword evidence="3" id="KW-0238">DNA-binding</keyword>
<dbReference type="SMART" id="SM00717">
    <property type="entry name" value="SANT"/>
    <property type="match status" value="2"/>
</dbReference>
<evidence type="ECO:0000259" key="9">
    <source>
        <dbReference type="PROSITE" id="PS51294"/>
    </source>
</evidence>
<dbReference type="PANTHER" id="PTHR44042:SF58">
    <property type="entry name" value="DUPLICATED HOMEODOMAIN-LIKE SUPERFAMILY PROTEIN"/>
    <property type="match status" value="1"/>
</dbReference>
<dbReference type="EMBL" id="JAUHHV010000004">
    <property type="protein sequence ID" value="KAK1426962.1"/>
    <property type="molecule type" value="Genomic_DNA"/>
</dbReference>
<feature type="domain" description="SANT" evidence="8">
    <location>
        <begin position="124"/>
        <end position="172"/>
    </location>
</feature>
<proteinExistence type="predicted"/>
<evidence type="ECO:0000256" key="3">
    <source>
        <dbReference type="ARBA" id="ARBA00023125"/>
    </source>
</evidence>
<protein>
    <submittedName>
        <fullName evidence="10">Uncharacterized protein</fullName>
    </submittedName>
</protein>
<evidence type="ECO:0000256" key="5">
    <source>
        <dbReference type="ARBA" id="ARBA00023242"/>
    </source>
</evidence>
<feature type="region of interest" description="Disordered" evidence="6">
    <location>
        <begin position="189"/>
        <end position="209"/>
    </location>
</feature>
<evidence type="ECO:0000313" key="10">
    <source>
        <dbReference type="EMBL" id="KAK1426962.1"/>
    </source>
</evidence>
<dbReference type="Gene3D" id="1.10.10.60">
    <property type="entry name" value="Homeodomain-like"/>
    <property type="match status" value="2"/>
</dbReference>
<keyword evidence="5" id="KW-0539">Nucleus</keyword>
<comment type="caution">
    <text evidence="10">The sequence shown here is derived from an EMBL/GenBank/DDBJ whole genome shotgun (WGS) entry which is preliminary data.</text>
</comment>
<dbReference type="InterPro" id="IPR009057">
    <property type="entry name" value="Homeodomain-like_sf"/>
</dbReference>
<reference evidence="10" key="1">
    <citation type="journal article" date="2023" name="bioRxiv">
        <title>Improved chromosome-level genome assembly for marigold (Tagetes erecta).</title>
        <authorList>
            <person name="Jiang F."/>
            <person name="Yuan L."/>
            <person name="Wang S."/>
            <person name="Wang H."/>
            <person name="Xu D."/>
            <person name="Wang A."/>
            <person name="Fan W."/>
        </authorList>
    </citation>
    <scope>NUCLEOTIDE SEQUENCE</scope>
    <source>
        <strain evidence="10">WSJ</strain>
        <tissue evidence="10">Leaf</tissue>
    </source>
</reference>
<feature type="domain" description="Myb-like" evidence="7">
    <location>
        <begin position="26"/>
        <end position="76"/>
    </location>
</feature>
<feature type="domain" description="Myb-like" evidence="7">
    <location>
        <begin position="116"/>
        <end position="168"/>
    </location>
</feature>
<dbReference type="GO" id="GO:0005634">
    <property type="term" value="C:nucleus"/>
    <property type="evidence" value="ECO:0007669"/>
    <property type="project" value="UniProtKB-SubCell"/>
</dbReference>
<feature type="domain" description="HTH myb-type" evidence="9">
    <location>
        <begin position="115"/>
        <end position="172"/>
    </location>
</feature>
<comment type="subcellular location">
    <subcellularLocation>
        <location evidence="1">Nucleus</location>
    </subcellularLocation>
</comment>
<evidence type="ECO:0000259" key="7">
    <source>
        <dbReference type="PROSITE" id="PS50090"/>
    </source>
</evidence>
<name>A0AAD8NZS9_TARER</name>
<dbReference type="InterPro" id="IPR017884">
    <property type="entry name" value="SANT_dom"/>
</dbReference>
<dbReference type="GO" id="GO:0048262">
    <property type="term" value="P:determination of dorsal/ventral asymmetry"/>
    <property type="evidence" value="ECO:0007669"/>
    <property type="project" value="UniProtKB-ARBA"/>
</dbReference>
<keyword evidence="2" id="KW-0805">Transcription regulation</keyword>
<evidence type="ECO:0000256" key="2">
    <source>
        <dbReference type="ARBA" id="ARBA00023015"/>
    </source>
</evidence>
<feature type="compositionally biased region" description="Polar residues" evidence="6">
    <location>
        <begin position="189"/>
        <end position="201"/>
    </location>
</feature>
<evidence type="ECO:0000256" key="4">
    <source>
        <dbReference type="ARBA" id="ARBA00023163"/>
    </source>
</evidence>
<keyword evidence="11" id="KW-1185">Reference proteome</keyword>
<dbReference type="PROSITE" id="PS51294">
    <property type="entry name" value="HTH_MYB"/>
    <property type="match status" value="1"/>
</dbReference>
<evidence type="ECO:0000259" key="8">
    <source>
        <dbReference type="PROSITE" id="PS51293"/>
    </source>
</evidence>
<evidence type="ECO:0000256" key="1">
    <source>
        <dbReference type="ARBA" id="ARBA00004123"/>
    </source>
</evidence>
<sequence>MMMNPQTRFNDSSSSSYVMGSRFCFNETNWTQEENKLFEDALALFDKETPDRWHNVARLIPGKSVSDVINQYRKLEQDISHIEAGVFNDHDSLEWVANHHSQFYSHGGKRCRVHDQEKKKGIPWTEEEHRQFLLGLKKYGKGDWRNISRNFVTTRTPTQVASHAQKYFIRQLSGGKDKKRSSIHDITTVNLNDSTKTNQFPSEPKPDDYTITSPPKQPHHYMANTMHQWSYPDQHVTTNMALNLPMMAPLHGSSSYVPQYGHLL</sequence>
<dbReference type="InterPro" id="IPR001005">
    <property type="entry name" value="SANT/Myb"/>
</dbReference>
<dbReference type="PROSITE" id="PS51293">
    <property type="entry name" value="SANT"/>
    <property type="match status" value="1"/>
</dbReference>
<dbReference type="GO" id="GO:0009908">
    <property type="term" value="P:flower development"/>
    <property type="evidence" value="ECO:0007669"/>
    <property type="project" value="UniProtKB-ARBA"/>
</dbReference>
<dbReference type="NCBIfam" id="TIGR01557">
    <property type="entry name" value="myb_SHAQKYF"/>
    <property type="match status" value="1"/>
</dbReference>
<dbReference type="InterPro" id="IPR017930">
    <property type="entry name" value="Myb_dom"/>
</dbReference>
<dbReference type="Pfam" id="PF00249">
    <property type="entry name" value="Myb_DNA-binding"/>
    <property type="match status" value="2"/>
</dbReference>
<dbReference type="AlphaFoldDB" id="A0AAD8NZS9"/>
<dbReference type="Proteomes" id="UP001229421">
    <property type="component" value="Unassembled WGS sequence"/>
</dbReference>
<dbReference type="CDD" id="cd00167">
    <property type="entry name" value="SANT"/>
    <property type="match status" value="2"/>
</dbReference>
<dbReference type="PROSITE" id="PS50090">
    <property type="entry name" value="MYB_LIKE"/>
    <property type="match status" value="2"/>
</dbReference>
<accession>A0AAD8NZS9</accession>
<dbReference type="FunFam" id="1.10.10.60:FF:000154">
    <property type="entry name" value="Transcription factor SRM1"/>
    <property type="match status" value="1"/>
</dbReference>
<dbReference type="GO" id="GO:0003677">
    <property type="term" value="F:DNA binding"/>
    <property type="evidence" value="ECO:0007669"/>
    <property type="project" value="UniProtKB-KW"/>
</dbReference>
<evidence type="ECO:0000256" key="6">
    <source>
        <dbReference type="SAM" id="MobiDB-lite"/>
    </source>
</evidence>
<evidence type="ECO:0000313" key="11">
    <source>
        <dbReference type="Proteomes" id="UP001229421"/>
    </source>
</evidence>
<dbReference type="PANTHER" id="PTHR44042">
    <property type="entry name" value="DUPLICATED HOMEODOMAIN-LIKE SUPERFAMILY PROTEIN-RELATED"/>
    <property type="match status" value="1"/>
</dbReference>
<dbReference type="SUPFAM" id="SSF46689">
    <property type="entry name" value="Homeodomain-like"/>
    <property type="match status" value="2"/>
</dbReference>
<organism evidence="10 11">
    <name type="scientific">Tagetes erecta</name>
    <name type="common">African marigold</name>
    <dbReference type="NCBI Taxonomy" id="13708"/>
    <lineage>
        <taxon>Eukaryota</taxon>
        <taxon>Viridiplantae</taxon>
        <taxon>Streptophyta</taxon>
        <taxon>Embryophyta</taxon>
        <taxon>Tracheophyta</taxon>
        <taxon>Spermatophyta</taxon>
        <taxon>Magnoliopsida</taxon>
        <taxon>eudicotyledons</taxon>
        <taxon>Gunneridae</taxon>
        <taxon>Pentapetalae</taxon>
        <taxon>asterids</taxon>
        <taxon>campanulids</taxon>
        <taxon>Asterales</taxon>
        <taxon>Asteraceae</taxon>
        <taxon>Asteroideae</taxon>
        <taxon>Heliantheae alliance</taxon>
        <taxon>Tageteae</taxon>
        <taxon>Tagetes</taxon>
    </lineage>
</organism>
<dbReference type="FunFam" id="1.10.10.60:FF:000009">
    <property type="entry name" value="transcription factor MYB1R1"/>
    <property type="match status" value="1"/>
</dbReference>
<gene>
    <name evidence="10" type="ORF">QVD17_15644</name>
</gene>
<keyword evidence="4" id="KW-0804">Transcription</keyword>